<dbReference type="SMART" id="SM00648">
    <property type="entry name" value="SWAP"/>
    <property type="match status" value="1"/>
</dbReference>
<dbReference type="InterPro" id="IPR008942">
    <property type="entry name" value="ENTH_VHS"/>
</dbReference>
<dbReference type="EMBL" id="MRZV01001689">
    <property type="protein sequence ID" value="PIK36362.1"/>
    <property type="molecule type" value="Genomic_DNA"/>
</dbReference>
<dbReference type="SUPFAM" id="SSF109905">
    <property type="entry name" value="Surp module (SWAP domain)"/>
    <property type="match status" value="1"/>
</dbReference>
<feature type="compositionally biased region" description="Basic and acidic residues" evidence="4">
    <location>
        <begin position="86"/>
        <end position="96"/>
    </location>
</feature>
<proteinExistence type="predicted"/>
<dbReference type="PROSITE" id="PS51391">
    <property type="entry name" value="CID"/>
    <property type="match status" value="1"/>
</dbReference>
<reference evidence="8 9" key="1">
    <citation type="journal article" date="2017" name="PLoS Biol.">
        <title>The sea cucumber genome provides insights into morphological evolution and visceral regeneration.</title>
        <authorList>
            <person name="Zhang X."/>
            <person name="Sun L."/>
            <person name="Yuan J."/>
            <person name="Sun Y."/>
            <person name="Gao Y."/>
            <person name="Zhang L."/>
            <person name="Li S."/>
            <person name="Dai H."/>
            <person name="Hamel J.F."/>
            <person name="Liu C."/>
            <person name="Yu Y."/>
            <person name="Liu S."/>
            <person name="Lin W."/>
            <person name="Guo K."/>
            <person name="Jin S."/>
            <person name="Xu P."/>
            <person name="Storey K.B."/>
            <person name="Huan P."/>
            <person name="Zhang T."/>
            <person name="Zhou Y."/>
            <person name="Zhang J."/>
            <person name="Lin C."/>
            <person name="Li X."/>
            <person name="Xing L."/>
            <person name="Huo D."/>
            <person name="Sun M."/>
            <person name="Wang L."/>
            <person name="Mercier A."/>
            <person name="Li F."/>
            <person name="Yang H."/>
            <person name="Xiang J."/>
        </authorList>
    </citation>
    <scope>NUCLEOTIDE SEQUENCE [LARGE SCALE GENOMIC DNA]</scope>
    <source>
        <strain evidence="8">Shaxun</strain>
        <tissue evidence="8">Muscle</tissue>
    </source>
</reference>
<evidence type="ECO:0000256" key="2">
    <source>
        <dbReference type="PROSITE-ProRule" id="PRU00176"/>
    </source>
</evidence>
<keyword evidence="3" id="KW-0175">Coiled coil</keyword>
<dbReference type="PROSITE" id="PS50102">
    <property type="entry name" value="RRM"/>
    <property type="match status" value="1"/>
</dbReference>
<dbReference type="CDD" id="cd21370">
    <property type="entry name" value="cwf21_SR140"/>
    <property type="match status" value="1"/>
</dbReference>
<keyword evidence="1 2" id="KW-0694">RNA-binding</keyword>
<dbReference type="OrthoDB" id="377209at2759"/>
<feature type="compositionally biased region" description="Basic residues" evidence="4">
    <location>
        <begin position="935"/>
        <end position="952"/>
    </location>
</feature>
<sequence length="1043" mass="119816">MSHRSRKDDGLKPGSMKNISKNKLKAFSIGQMNVTTKLSKRAEEEMKKKEQEEEAARLLQDFVADFSTGKSHKGKTFVRGNTINPETKEERTDAKTGRLYQPTSKVAEKVYAKKQEEEDRVLAEARSEAKKEKRRKEKKDSKKSNLELFKEELKLVQAEREERHKLKRTLQGSDMDTSDPASVEPDPFSQEDIRVPVGMEDYTQGSYDYGDPTTTNIFLGSINPKMNEEMLCAEFGKYGPLASVKIMWPRTDEERARNRNCGFVAFMNRKDAERALKALNNKSIMDYEMKLGWGKSVPIPPHPVYIPPAMQELTQPPPPSGLPFNAQLKDKNLYDRLPPGGRPLSHREESILNETLKEAVVKVVIPTDRTLLHLIHRMVEFVIREGPMFEAMIMNQELNNIMFRFLFDNQSPAHVYYRWKLFSLLQAIFDTLCLTYFVTNCCCLYLFFFLGRLYHQLGYRDFQMFKFGSYWRPPAVNPYLKGMPENLVPKGGESRSKRSRTPESERRREGLSENQRNKLEDMLRSLNVARFSVGESMVFCLEHADAAEEIVDCITESLSIPETPIPKKIARLYLVSDILYNTSSRVSNASFFRKCFERRLPDIFKYIHDVHISIQQRLKAEQFKQKIMGCFRAWEEWAVYPNDFLVRLQNLFLGLVTYNNDGSVQHKQEEGDDGLPIEGVPLDGLPLDVVSLSLDRPQALDGVPVVKDDLDGMPMGDPDLDGLPITASEDLDGAPVKEEEDDLDGIPLGGGGMLGKRPGFKSAPSKWETVDSSLLEEQAMTSSKWEMLEKDEEPEEEEPEEEENEEEEGGGDDDDDESSQDEAAHSKSRPKARRDDGGKESKTQRDRVMKFQDDIEAGRRNRKSGISLHEQIQKYREKLLQKEKTKEEERQRSKEKEKEREKVRSRMKDYEKARERERERLGDSSADDSEEETTKHKRKHSRSRSRSPRRKGGSGSGSPISDRRSRKGSAEPSPLAAIREYSDSPSSRSRKSRSRTPKRPSHRSRSPRRQSGARSRSRSPVESRKRRSRSRSPSRKKSKKSKH</sequence>
<evidence type="ECO:0000313" key="8">
    <source>
        <dbReference type="EMBL" id="PIK36362.1"/>
    </source>
</evidence>
<dbReference type="PANTHER" id="PTHR23140">
    <property type="entry name" value="RNA PROCESSING PROTEIN LD23810P"/>
    <property type="match status" value="1"/>
</dbReference>
<dbReference type="Pfam" id="PF04818">
    <property type="entry name" value="CID"/>
    <property type="match status" value="1"/>
</dbReference>
<feature type="compositionally biased region" description="Low complexity" evidence="4">
    <location>
        <begin position="1009"/>
        <end position="1020"/>
    </location>
</feature>
<feature type="compositionally biased region" description="Basic and acidic residues" evidence="4">
    <location>
        <begin position="833"/>
        <end position="859"/>
    </location>
</feature>
<dbReference type="SUPFAM" id="SSF48464">
    <property type="entry name" value="ENTH/VHS domain"/>
    <property type="match status" value="1"/>
</dbReference>
<organism evidence="8 9">
    <name type="scientific">Stichopus japonicus</name>
    <name type="common">Sea cucumber</name>
    <dbReference type="NCBI Taxonomy" id="307972"/>
    <lineage>
        <taxon>Eukaryota</taxon>
        <taxon>Metazoa</taxon>
        <taxon>Echinodermata</taxon>
        <taxon>Eleutherozoa</taxon>
        <taxon>Echinozoa</taxon>
        <taxon>Holothuroidea</taxon>
        <taxon>Aspidochirotacea</taxon>
        <taxon>Aspidochirotida</taxon>
        <taxon>Stichopodidae</taxon>
        <taxon>Apostichopus</taxon>
    </lineage>
</organism>
<dbReference type="Gene3D" id="3.30.70.330">
    <property type="match status" value="1"/>
</dbReference>
<feature type="compositionally biased region" description="Low complexity" evidence="4">
    <location>
        <begin position="712"/>
        <end position="724"/>
    </location>
</feature>
<dbReference type="GO" id="GO:0006396">
    <property type="term" value="P:RNA processing"/>
    <property type="evidence" value="ECO:0007669"/>
    <property type="project" value="InterPro"/>
</dbReference>
<dbReference type="InterPro" id="IPR047488">
    <property type="entry name" value="SR140_cwf21"/>
</dbReference>
<feature type="region of interest" description="Disordered" evidence="4">
    <location>
        <begin position="1"/>
        <end position="22"/>
    </location>
</feature>
<protein>
    <submittedName>
        <fullName evidence="8">Putative U2 snRNP-associated SURP motif-containing protein-like isoform X3</fullName>
    </submittedName>
</protein>
<dbReference type="Proteomes" id="UP000230750">
    <property type="component" value="Unassembled WGS sequence"/>
</dbReference>
<feature type="region of interest" description="Disordered" evidence="4">
    <location>
        <begin position="70"/>
        <end position="101"/>
    </location>
</feature>
<gene>
    <name evidence="8" type="ORF">BSL78_26806</name>
</gene>
<dbReference type="InterPro" id="IPR051485">
    <property type="entry name" value="SR-CTD_assoc_factor"/>
</dbReference>
<dbReference type="PROSITE" id="PS50128">
    <property type="entry name" value="SURP"/>
    <property type="match status" value="1"/>
</dbReference>
<dbReference type="FunFam" id="3.30.70.330:FF:000177">
    <property type="entry name" value="U2 snRNP-associated SURP motif-containing protein-like isoform X2"/>
    <property type="match status" value="1"/>
</dbReference>
<feature type="region of interest" description="Disordered" evidence="4">
    <location>
        <begin position="483"/>
        <end position="514"/>
    </location>
</feature>
<accession>A0A2G8JKT1</accession>
<keyword evidence="9" id="KW-1185">Reference proteome</keyword>
<feature type="compositionally biased region" description="Basic and acidic residues" evidence="4">
    <location>
        <begin position="871"/>
        <end position="922"/>
    </location>
</feature>
<dbReference type="GO" id="GO:0003723">
    <property type="term" value="F:RNA binding"/>
    <property type="evidence" value="ECO:0007669"/>
    <property type="project" value="UniProtKB-UniRule"/>
</dbReference>
<dbReference type="InterPro" id="IPR035009">
    <property type="entry name" value="SR140_RRM"/>
</dbReference>
<feature type="compositionally biased region" description="Acidic residues" evidence="4">
    <location>
        <begin position="789"/>
        <end position="820"/>
    </location>
</feature>
<feature type="region of interest" description="Disordered" evidence="4">
    <location>
        <begin position="705"/>
        <end position="1043"/>
    </location>
</feature>
<feature type="domain" description="RRM" evidence="5">
    <location>
        <begin position="215"/>
        <end position="296"/>
    </location>
</feature>
<feature type="coiled-coil region" evidence="3">
    <location>
        <begin position="32"/>
        <end position="61"/>
    </location>
</feature>
<evidence type="ECO:0000256" key="4">
    <source>
        <dbReference type="SAM" id="MobiDB-lite"/>
    </source>
</evidence>
<feature type="coiled-coil region" evidence="3">
    <location>
        <begin position="113"/>
        <end position="159"/>
    </location>
</feature>
<evidence type="ECO:0000259" key="6">
    <source>
        <dbReference type="PROSITE" id="PS50128"/>
    </source>
</evidence>
<dbReference type="CDD" id="cd12223">
    <property type="entry name" value="RRM_SR140"/>
    <property type="match status" value="1"/>
</dbReference>
<comment type="caution">
    <text evidence="8">The sequence shown here is derived from an EMBL/GenBank/DDBJ whole genome shotgun (WGS) entry which is preliminary data.</text>
</comment>
<dbReference type="Pfam" id="PF01805">
    <property type="entry name" value="Surp"/>
    <property type="match status" value="1"/>
</dbReference>
<evidence type="ECO:0000256" key="3">
    <source>
        <dbReference type="SAM" id="Coils"/>
    </source>
</evidence>
<dbReference type="SMART" id="SM00360">
    <property type="entry name" value="RRM"/>
    <property type="match status" value="1"/>
</dbReference>
<dbReference type="Gene3D" id="1.25.40.90">
    <property type="match status" value="1"/>
</dbReference>
<feature type="domain" description="CID" evidence="7">
    <location>
        <begin position="511"/>
        <end position="656"/>
    </location>
</feature>
<dbReference type="InterPro" id="IPR006569">
    <property type="entry name" value="CID_dom"/>
</dbReference>
<feature type="compositionally biased region" description="Basic and acidic residues" evidence="4">
    <location>
        <begin position="492"/>
        <end position="514"/>
    </location>
</feature>
<feature type="compositionally biased region" description="Basic residues" evidence="4">
    <location>
        <begin position="1024"/>
        <end position="1043"/>
    </location>
</feature>
<feature type="domain" description="SURP motif" evidence="6">
    <location>
        <begin position="374"/>
        <end position="417"/>
    </location>
</feature>
<dbReference type="InterPro" id="IPR035967">
    <property type="entry name" value="SWAP/Surp_sf"/>
</dbReference>
<feature type="compositionally biased region" description="Basic and acidic residues" evidence="4">
    <location>
        <begin position="1"/>
        <end position="11"/>
    </location>
</feature>
<evidence type="ECO:0000259" key="5">
    <source>
        <dbReference type="PROSITE" id="PS50102"/>
    </source>
</evidence>
<dbReference type="InterPro" id="IPR012677">
    <property type="entry name" value="Nucleotide-bd_a/b_plait_sf"/>
</dbReference>
<dbReference type="PANTHER" id="PTHR23140:SF0">
    <property type="entry name" value="U2 SNRNP-ASSOCIATED SURP MOTIF-CONTAINING PROTEIN"/>
    <property type="match status" value="1"/>
</dbReference>
<dbReference type="Pfam" id="PF00076">
    <property type="entry name" value="RRM_1"/>
    <property type="match status" value="1"/>
</dbReference>
<dbReference type="InterPro" id="IPR000504">
    <property type="entry name" value="RRM_dom"/>
</dbReference>
<evidence type="ECO:0000256" key="1">
    <source>
        <dbReference type="ARBA" id="ARBA00022884"/>
    </source>
</evidence>
<dbReference type="SUPFAM" id="SSF54928">
    <property type="entry name" value="RNA-binding domain, RBD"/>
    <property type="match status" value="1"/>
</dbReference>
<dbReference type="STRING" id="307972.A0A2G8JKT1"/>
<evidence type="ECO:0000259" key="7">
    <source>
        <dbReference type="PROSITE" id="PS51391"/>
    </source>
</evidence>
<dbReference type="InterPro" id="IPR035979">
    <property type="entry name" value="RBD_domain_sf"/>
</dbReference>
<dbReference type="GO" id="GO:0005634">
    <property type="term" value="C:nucleus"/>
    <property type="evidence" value="ECO:0007669"/>
    <property type="project" value="TreeGrafter"/>
</dbReference>
<feature type="compositionally biased region" description="Basic residues" evidence="4">
    <location>
        <begin position="988"/>
        <end position="1008"/>
    </location>
</feature>
<dbReference type="Gene3D" id="1.10.10.790">
    <property type="entry name" value="Surp module"/>
    <property type="match status" value="1"/>
</dbReference>
<name>A0A2G8JKT1_STIJA</name>
<dbReference type="SMART" id="SM00582">
    <property type="entry name" value="RPR"/>
    <property type="match status" value="1"/>
</dbReference>
<feature type="region of interest" description="Disordered" evidence="4">
    <location>
        <begin position="165"/>
        <end position="189"/>
    </location>
</feature>
<dbReference type="AlphaFoldDB" id="A0A2G8JKT1"/>
<evidence type="ECO:0000313" key="9">
    <source>
        <dbReference type="Proteomes" id="UP000230750"/>
    </source>
</evidence>
<dbReference type="InterPro" id="IPR000061">
    <property type="entry name" value="Surp"/>
</dbReference>